<dbReference type="InterPro" id="IPR050570">
    <property type="entry name" value="Cell_wall_metabolism_enzyme"/>
</dbReference>
<dbReference type="Gene3D" id="2.70.70.10">
    <property type="entry name" value="Glucose Permease (Domain IIA)"/>
    <property type="match status" value="1"/>
</dbReference>
<feature type="chain" id="PRO_5046997559" evidence="2">
    <location>
        <begin position="28"/>
        <end position="434"/>
    </location>
</feature>
<dbReference type="Pfam" id="PF01551">
    <property type="entry name" value="Peptidase_M23"/>
    <property type="match status" value="1"/>
</dbReference>
<dbReference type="Gene3D" id="6.10.250.3150">
    <property type="match status" value="1"/>
</dbReference>
<keyword evidence="1" id="KW-0175">Coiled coil</keyword>
<dbReference type="SUPFAM" id="SSF51261">
    <property type="entry name" value="Duplicated hybrid motif"/>
    <property type="match status" value="1"/>
</dbReference>
<dbReference type="InterPro" id="IPR016047">
    <property type="entry name" value="M23ase_b-sheet_dom"/>
</dbReference>
<evidence type="ECO:0000313" key="5">
    <source>
        <dbReference type="Proteomes" id="UP001056109"/>
    </source>
</evidence>
<protein>
    <submittedName>
        <fullName evidence="4">Peptidoglycan DD-metalloendopeptidase family protein</fullName>
    </submittedName>
</protein>
<feature type="domain" description="M23ase beta-sheet core" evidence="3">
    <location>
        <begin position="329"/>
        <end position="428"/>
    </location>
</feature>
<dbReference type="RefSeq" id="WP_252672802.1">
    <property type="nucleotide sequence ID" value="NZ_CP099547.1"/>
</dbReference>
<dbReference type="PANTHER" id="PTHR21666">
    <property type="entry name" value="PEPTIDASE-RELATED"/>
    <property type="match status" value="1"/>
</dbReference>
<proteinExistence type="predicted"/>
<evidence type="ECO:0000256" key="1">
    <source>
        <dbReference type="SAM" id="Coils"/>
    </source>
</evidence>
<reference evidence="4" key="1">
    <citation type="submission" date="2022-06" db="EMBL/GenBank/DDBJ databases">
        <title>Complete Genome Sequence of Arcanobacterium pinnipediorum strain DSM 28752 isolated from a harbour seal.</title>
        <authorList>
            <person name="Borowiak M."/>
            <person name="Kreitlow A."/>
            <person name="Alssahen M."/>
            <person name="Malorny B."/>
            <person name="Laemmler C."/>
            <person name="Prenger-Berninghoff E."/>
            <person name="Siebert U."/>
            <person name="Ploetz M."/>
            <person name="Abdulmawjood A."/>
        </authorList>
    </citation>
    <scope>NUCLEOTIDE SEQUENCE</scope>
    <source>
        <strain evidence="4">DSM 28752</strain>
    </source>
</reference>
<dbReference type="Proteomes" id="UP001056109">
    <property type="component" value="Chromosome"/>
</dbReference>
<accession>A0ABY5AFH5</accession>
<evidence type="ECO:0000259" key="3">
    <source>
        <dbReference type="Pfam" id="PF01551"/>
    </source>
</evidence>
<dbReference type="InterPro" id="IPR011055">
    <property type="entry name" value="Dup_hybrid_motif"/>
</dbReference>
<dbReference type="CDD" id="cd12797">
    <property type="entry name" value="M23_peptidase"/>
    <property type="match status" value="1"/>
</dbReference>
<feature type="coiled-coil region" evidence="1">
    <location>
        <begin position="58"/>
        <end position="92"/>
    </location>
</feature>
<keyword evidence="5" id="KW-1185">Reference proteome</keyword>
<sequence>MGLRRRSIAFTCALTVITGGLVFPAMADERDDLVHQQEQNAQRQREITSTLEGLDVNLQDAFLELEKTRSQIPQAEAELASAENDLAIAQRQAQANAALLLSAQEELTSISGELSSSSQQAVQTKQTLAEIARATYRGETMPNALDLVLGSASAKEFTDAYRVNATLTRTQSAAFTEATQSVARSKNRKSRQEAVEDRISELKAQSDALVVAQNKARSAAQQHKDTLLGLADSITEQTKNLEQRKSEFEASLAQVEQAQAAASARIAAIDEENRRREAERLEAERQAANRASAQHATTGGGWLNPPIPGPLVVTSPFGMRVYPLGNYQRMHLGVDLASACGDPQYAAADGVVASTEFDIGGGNIVYVNHGIHNGSSYVTAHMHLSAIKVVPGQQVSQGDLIGLSGATGRVTGCHVHFEVWQNGTAINPMGLPGF</sequence>
<feature type="coiled-coil region" evidence="1">
    <location>
        <begin position="231"/>
        <end position="294"/>
    </location>
</feature>
<evidence type="ECO:0000313" key="4">
    <source>
        <dbReference type="EMBL" id="USR78948.1"/>
    </source>
</evidence>
<organism evidence="4 5">
    <name type="scientific">Arcanobacterium pinnipediorum</name>
    <dbReference type="NCBI Taxonomy" id="1503041"/>
    <lineage>
        <taxon>Bacteria</taxon>
        <taxon>Bacillati</taxon>
        <taxon>Actinomycetota</taxon>
        <taxon>Actinomycetes</taxon>
        <taxon>Actinomycetales</taxon>
        <taxon>Actinomycetaceae</taxon>
        <taxon>Arcanobacterium</taxon>
    </lineage>
</organism>
<dbReference type="EMBL" id="CP099547">
    <property type="protein sequence ID" value="USR78948.1"/>
    <property type="molecule type" value="Genomic_DNA"/>
</dbReference>
<evidence type="ECO:0000256" key="2">
    <source>
        <dbReference type="SAM" id="SignalP"/>
    </source>
</evidence>
<dbReference type="PANTHER" id="PTHR21666:SF270">
    <property type="entry name" value="MUREIN HYDROLASE ACTIVATOR ENVC"/>
    <property type="match status" value="1"/>
</dbReference>
<feature type="signal peptide" evidence="2">
    <location>
        <begin position="1"/>
        <end position="27"/>
    </location>
</feature>
<keyword evidence="2" id="KW-0732">Signal</keyword>
<gene>
    <name evidence="4" type="ORF">NG665_06030</name>
</gene>
<name>A0ABY5AFH5_9ACTO</name>